<keyword evidence="1" id="KW-0472">Membrane</keyword>
<gene>
    <name evidence="2" type="ORF">JOD45_001110</name>
</gene>
<dbReference type="RefSeq" id="WP_205003003.1">
    <property type="nucleotide sequence ID" value="NZ_JAFBER010000005.1"/>
</dbReference>
<feature type="transmembrane region" description="Helical" evidence="1">
    <location>
        <begin position="165"/>
        <end position="183"/>
    </location>
</feature>
<dbReference type="PANTHER" id="PTHR34289">
    <property type="entry name" value="PROTEIN, PUTATIVE (DUF819)-RELATED"/>
    <property type="match status" value="1"/>
</dbReference>
<accession>A0ABS2PYG2</accession>
<feature type="transmembrane region" description="Helical" evidence="1">
    <location>
        <begin position="322"/>
        <end position="340"/>
    </location>
</feature>
<dbReference type="PANTHER" id="PTHR34289:SF8">
    <property type="entry name" value="DUF819 DOMAIN-CONTAINING PROTEIN"/>
    <property type="match status" value="1"/>
</dbReference>
<feature type="transmembrane region" description="Helical" evidence="1">
    <location>
        <begin position="297"/>
        <end position="316"/>
    </location>
</feature>
<evidence type="ECO:0000313" key="2">
    <source>
        <dbReference type="EMBL" id="MBM7644901.1"/>
    </source>
</evidence>
<feature type="transmembrane region" description="Helical" evidence="1">
    <location>
        <begin position="377"/>
        <end position="396"/>
    </location>
</feature>
<dbReference type="Pfam" id="PF05684">
    <property type="entry name" value="DUF819"/>
    <property type="match status" value="1"/>
</dbReference>
<dbReference type="EMBL" id="JAFBER010000005">
    <property type="protein sequence ID" value="MBM7644901.1"/>
    <property type="molecule type" value="Genomic_DNA"/>
</dbReference>
<dbReference type="Proteomes" id="UP000808914">
    <property type="component" value="Unassembled WGS sequence"/>
</dbReference>
<keyword evidence="3" id="KW-1185">Reference proteome</keyword>
<keyword evidence="1" id="KW-0812">Transmembrane</keyword>
<dbReference type="InterPro" id="IPR008537">
    <property type="entry name" value="DUF819"/>
</dbReference>
<reference evidence="2 3" key="1">
    <citation type="submission" date="2021-01" db="EMBL/GenBank/DDBJ databases">
        <title>Genomic Encyclopedia of Type Strains, Phase IV (KMG-IV): sequencing the most valuable type-strain genomes for metagenomic binning, comparative biology and taxonomic classification.</title>
        <authorList>
            <person name="Goeker M."/>
        </authorList>
    </citation>
    <scope>NUCLEOTIDE SEQUENCE [LARGE SCALE GENOMIC DNA]</scope>
    <source>
        <strain evidence="2 3">DSM 28236</strain>
    </source>
</reference>
<comment type="caution">
    <text evidence="2">The sequence shown here is derived from an EMBL/GenBank/DDBJ whole genome shotgun (WGS) entry which is preliminary data.</text>
</comment>
<proteinExistence type="predicted"/>
<feature type="transmembrane region" description="Helical" evidence="1">
    <location>
        <begin position="266"/>
        <end position="285"/>
    </location>
</feature>
<protein>
    <submittedName>
        <fullName evidence="2">Membrane protein</fullName>
    </submittedName>
</protein>
<sequence length="407" mass="44593">MAHTLIKPDDTWTLWAFLAGWAAVSIYLEQRYKWAAKVTGAIIALLGSLILSNLKIIPTDAPAYDTVWNDVVPLAIPMLLFQANIKKIWNESGKMLIIFLISSVGTVVGVFLGFIALKSYIPDLDKIAAMETGSYIGGGVNFAALAAKFHTPGDMVSSAVVADNLMMAIYFFMLIAIPALSFFRKHFRTPYIDELEKNPPKEKETHAASYWKRKNISLKDIAFTAGSAFVLVAVSFKLADLFHKLIPSGEHVNFFFNLLNGLIGDHYLMLTTITVLAATIFHRFFDNLNGSQELGTYLIYIFFVVIGVPASVPLLIKNAPLLLVFVFIIIIGNLLITFIFGKLFKFSLEEMILASNANAGGPTTAAAMAVAKGWTELIVPILLVGTLGYIIGNYAGSAMGNLLQSMF</sequence>
<keyword evidence="1" id="KW-1133">Transmembrane helix</keyword>
<evidence type="ECO:0000313" key="3">
    <source>
        <dbReference type="Proteomes" id="UP000808914"/>
    </source>
</evidence>
<evidence type="ECO:0000256" key="1">
    <source>
        <dbReference type="SAM" id="Phobius"/>
    </source>
</evidence>
<feature type="transmembrane region" description="Helical" evidence="1">
    <location>
        <begin position="221"/>
        <end position="246"/>
    </location>
</feature>
<name>A0ABS2PYG2_9BACL</name>
<feature type="transmembrane region" description="Helical" evidence="1">
    <location>
        <begin position="95"/>
        <end position="117"/>
    </location>
</feature>
<organism evidence="2 3">
    <name type="scientific">Scopulibacillus daqui</name>
    <dbReference type="NCBI Taxonomy" id="1469162"/>
    <lineage>
        <taxon>Bacteria</taxon>
        <taxon>Bacillati</taxon>
        <taxon>Bacillota</taxon>
        <taxon>Bacilli</taxon>
        <taxon>Bacillales</taxon>
        <taxon>Sporolactobacillaceae</taxon>
        <taxon>Scopulibacillus</taxon>
    </lineage>
</organism>
<feature type="transmembrane region" description="Helical" evidence="1">
    <location>
        <begin position="12"/>
        <end position="28"/>
    </location>
</feature>